<dbReference type="Pfam" id="PF25934">
    <property type="entry name" value="DUF7979"/>
    <property type="match status" value="1"/>
</dbReference>
<comment type="caution">
    <text evidence="3">The sequence shown here is derived from an EMBL/GenBank/DDBJ whole genome shotgun (WGS) entry which is preliminary data.</text>
</comment>
<evidence type="ECO:0000259" key="2">
    <source>
        <dbReference type="Pfam" id="PF25934"/>
    </source>
</evidence>
<keyword evidence="1" id="KW-0472">Membrane</keyword>
<evidence type="ECO:0000313" key="4">
    <source>
        <dbReference type="Proteomes" id="UP001259659"/>
    </source>
</evidence>
<dbReference type="EMBL" id="JAMQON010000001">
    <property type="protein sequence ID" value="MDS0257890.1"/>
    <property type="molecule type" value="Genomic_DNA"/>
</dbReference>
<accession>A0ABU2F7Q6</accession>
<keyword evidence="1" id="KW-1133">Transmembrane helix</keyword>
<feature type="transmembrane region" description="Helical" evidence="1">
    <location>
        <begin position="100"/>
        <end position="119"/>
    </location>
</feature>
<proteinExistence type="predicted"/>
<keyword evidence="1" id="KW-0812">Transmembrane</keyword>
<evidence type="ECO:0000313" key="3">
    <source>
        <dbReference type="EMBL" id="MDS0257890.1"/>
    </source>
</evidence>
<dbReference type="InterPro" id="IPR058285">
    <property type="entry name" value="DUF7979"/>
</dbReference>
<name>A0ABU2F7Q6_9EURY</name>
<sequence length="122" mass="12755">MKRGTVVWVALVVVGALFVATAPPDPQYSVSVSGPIEPPADEPVVAFENLSEENRTLFGEALEADQRSGDPPGIEDGYVAYEGGIYQLSTAVHEGPAGSLLMPSIGGLLIIAGCVLAAYRRQ</sequence>
<keyword evidence="4" id="KW-1185">Reference proteome</keyword>
<reference evidence="3 4" key="1">
    <citation type="submission" date="2022-06" db="EMBL/GenBank/DDBJ databases">
        <title>Haloarcula sp. a new haloarchaeum isolate from saline soil.</title>
        <authorList>
            <person name="Strakova D."/>
            <person name="Galisteo C."/>
            <person name="Sanchez-Porro C."/>
            <person name="Ventosa A."/>
        </authorList>
    </citation>
    <scope>NUCLEOTIDE SEQUENCE [LARGE SCALE GENOMIC DNA]</scope>
    <source>
        <strain evidence="3 4">S1CR25-12</strain>
    </source>
</reference>
<dbReference type="RefSeq" id="WP_310917454.1">
    <property type="nucleotide sequence ID" value="NZ_JAMQON010000001.1"/>
</dbReference>
<feature type="domain" description="DUF7979" evidence="2">
    <location>
        <begin position="28"/>
        <end position="88"/>
    </location>
</feature>
<dbReference type="Proteomes" id="UP001259659">
    <property type="component" value="Unassembled WGS sequence"/>
</dbReference>
<evidence type="ECO:0000256" key="1">
    <source>
        <dbReference type="SAM" id="Phobius"/>
    </source>
</evidence>
<gene>
    <name evidence="3" type="ORF">NDI56_00545</name>
</gene>
<protein>
    <recommendedName>
        <fullName evidence="2">DUF7979 domain-containing protein</fullName>
    </recommendedName>
</protein>
<organism evidence="3 4">
    <name type="scientific">Haloarcula saliterrae</name>
    <dbReference type="NCBI Taxonomy" id="2950534"/>
    <lineage>
        <taxon>Archaea</taxon>
        <taxon>Methanobacteriati</taxon>
        <taxon>Methanobacteriota</taxon>
        <taxon>Stenosarchaea group</taxon>
        <taxon>Halobacteria</taxon>
        <taxon>Halobacteriales</taxon>
        <taxon>Haloarculaceae</taxon>
        <taxon>Haloarcula</taxon>
    </lineage>
</organism>